<name>A0A518BT03_9BACT</name>
<dbReference type="EMBL" id="CP036287">
    <property type="protein sequence ID" value="QDU70099.1"/>
    <property type="molecule type" value="Genomic_DNA"/>
</dbReference>
<accession>A0A518BT03</accession>
<dbReference type="RefSeq" id="WP_145070622.1">
    <property type="nucleotide sequence ID" value="NZ_CP036287.1"/>
</dbReference>
<evidence type="ECO:0000313" key="2">
    <source>
        <dbReference type="Proteomes" id="UP000316921"/>
    </source>
</evidence>
<proteinExistence type="predicted"/>
<protein>
    <submittedName>
        <fullName evidence="1">Uncharacterized protein</fullName>
    </submittedName>
</protein>
<dbReference type="Proteomes" id="UP000316921">
    <property type="component" value="Chromosome"/>
</dbReference>
<evidence type="ECO:0000313" key="1">
    <source>
        <dbReference type="EMBL" id="QDU70099.1"/>
    </source>
</evidence>
<sequence length="495" mass="53641">MPQIRPRVASVVVGSSLLLGPAFLGFLALGPGTSATAAGPPTTIVDASRELFITDVRVVDAPGHTDAGGDWHFGTMMERLAGSVPVDEFVTDWVQTWFSPQMVNGFPVFTSQHRASLLTFASAWAGLGLTPTGHLDPDVAPFRLLAIVNRPDLLKVDGGQVESAGEMRFVFGAYNPENSEQIRNLTVIFEFKVPAESCADVTAWHQRWHDLADHQIGTVDYLTELSQMTRDVVLPDPTSGLPNESHIGQVRTNNFMSVTFWELREFNIDPVAGSSNLGRLINVTTKQTPHFEYLDDPDPSNPAAPSRDVLREFLDTNASQIDNGIHVVPDSFASTVAGQTVSFQTGRAENSEFHPLPPGLPFSTAPGTRWWTETYGDSGTTASNLQRRHMFALQTCAGCHREETKTGFQMVAPRKHGVESVVSTFITGGGAAFPDVFDPNPSNPTVVHGPFNDLANRELQFIRILELDCSSPAEGGLTPVGVLEDVAASIGTRVH</sequence>
<dbReference type="AlphaFoldDB" id="A0A518BT03"/>
<dbReference type="KEGG" id="pbap:Pla133_52220"/>
<keyword evidence="2" id="KW-1185">Reference proteome</keyword>
<gene>
    <name evidence="1" type="ORF">Pla133_52220</name>
</gene>
<organism evidence="1 2">
    <name type="scientific">Engelhardtia mirabilis</name>
    <dbReference type="NCBI Taxonomy" id="2528011"/>
    <lineage>
        <taxon>Bacteria</taxon>
        <taxon>Pseudomonadati</taxon>
        <taxon>Planctomycetota</taxon>
        <taxon>Planctomycetia</taxon>
        <taxon>Planctomycetia incertae sedis</taxon>
        <taxon>Engelhardtia</taxon>
    </lineage>
</organism>
<reference evidence="1 2" key="1">
    <citation type="submission" date="2019-02" db="EMBL/GenBank/DDBJ databases">
        <title>Deep-cultivation of Planctomycetes and their phenomic and genomic characterization uncovers novel biology.</title>
        <authorList>
            <person name="Wiegand S."/>
            <person name="Jogler M."/>
            <person name="Boedeker C."/>
            <person name="Pinto D."/>
            <person name="Vollmers J."/>
            <person name="Rivas-Marin E."/>
            <person name="Kohn T."/>
            <person name="Peeters S.H."/>
            <person name="Heuer A."/>
            <person name="Rast P."/>
            <person name="Oberbeckmann S."/>
            <person name="Bunk B."/>
            <person name="Jeske O."/>
            <person name="Meyerdierks A."/>
            <person name="Storesund J.E."/>
            <person name="Kallscheuer N."/>
            <person name="Luecker S."/>
            <person name="Lage O.M."/>
            <person name="Pohl T."/>
            <person name="Merkel B.J."/>
            <person name="Hornburger P."/>
            <person name="Mueller R.-W."/>
            <person name="Bruemmer F."/>
            <person name="Labrenz M."/>
            <person name="Spormann A.M."/>
            <person name="Op den Camp H."/>
            <person name="Overmann J."/>
            <person name="Amann R."/>
            <person name="Jetten M.S.M."/>
            <person name="Mascher T."/>
            <person name="Medema M.H."/>
            <person name="Devos D.P."/>
            <person name="Kaster A.-K."/>
            <person name="Ovreas L."/>
            <person name="Rohde M."/>
            <person name="Galperin M.Y."/>
            <person name="Jogler C."/>
        </authorList>
    </citation>
    <scope>NUCLEOTIDE SEQUENCE [LARGE SCALE GENOMIC DNA]</scope>
    <source>
        <strain evidence="1 2">Pla133</strain>
    </source>
</reference>